<evidence type="ECO:0000313" key="8">
    <source>
        <dbReference type="EMBL" id="SDS70984.1"/>
    </source>
</evidence>
<dbReference type="Pfam" id="PF14322">
    <property type="entry name" value="SusD-like_3"/>
    <property type="match status" value="1"/>
</dbReference>
<proteinExistence type="inferred from homology"/>
<keyword evidence="9" id="KW-1185">Reference proteome</keyword>
<name>A0A1H1UEN0_MUCMA</name>
<dbReference type="Gene3D" id="1.25.40.390">
    <property type="match status" value="1"/>
</dbReference>
<sequence>MKIKNIYKGIILATTLISGMWMSGCKKGTLDGIKPTGTPTTTNFWKTADDAQQAANGLYDLQSNDEDLYGRGFFWFINASDDMVVGRTSADRENIKNFVCTGNEQSIYAPWSAHFEVMKRANDVIANVPGISMDQATKNFILGQAYFIHATMHLEIADLYGSATQGAPVQNRANPLAFPLQLPSVKDNYAYIIADLKKAAALLPYLNQLATTDYGRAHKTAAWAYLAKAYLHAKDYSNAEKYADSVILSGKHALLPNYADVFKIANNYSSEYIWSVASSQYGESILPGAMLENKGWGLYNGFGYYQPTKELVDEFEPGDKRLAATILKKGDTFQYFGQTYTYPIGGVSNSLTGYQFNKYMEPFSYAGGIHVSTNGNEPSTDLNVPLLRYAEVILIKAEAEIMQGKSGDAEINMIRQRAGLTPVSGATMVNLKHERRVELAGEWSDRNFDLVRWGDAQAAYAKPLHGSDGSVVWPARNFVPARDNVWPIPPNDIQISQGQLKQNAGW</sequence>
<accession>A0A1H1UEN0</accession>
<evidence type="ECO:0000256" key="1">
    <source>
        <dbReference type="ARBA" id="ARBA00004442"/>
    </source>
</evidence>
<keyword evidence="3" id="KW-0732">Signal</keyword>
<keyword evidence="4" id="KW-0472">Membrane</keyword>
<feature type="domain" description="RagB/SusD" evidence="6">
    <location>
        <begin position="304"/>
        <end position="506"/>
    </location>
</feature>
<dbReference type="RefSeq" id="WP_091371173.1">
    <property type="nucleotide sequence ID" value="NZ_LT629740.1"/>
</dbReference>
<dbReference type="OrthoDB" id="618454at2"/>
<dbReference type="Proteomes" id="UP000199679">
    <property type="component" value="Chromosome I"/>
</dbReference>
<evidence type="ECO:0000256" key="4">
    <source>
        <dbReference type="ARBA" id="ARBA00023136"/>
    </source>
</evidence>
<dbReference type="InterPro" id="IPR011990">
    <property type="entry name" value="TPR-like_helical_dom_sf"/>
</dbReference>
<dbReference type="SUPFAM" id="SSF48452">
    <property type="entry name" value="TPR-like"/>
    <property type="match status" value="1"/>
</dbReference>
<comment type="similarity">
    <text evidence="2">Belongs to the SusD family.</text>
</comment>
<keyword evidence="5" id="KW-0998">Cell outer membrane</keyword>
<evidence type="ECO:0000313" key="9">
    <source>
        <dbReference type="Proteomes" id="UP000199679"/>
    </source>
</evidence>
<reference evidence="8 9" key="1">
    <citation type="submission" date="2016-10" db="EMBL/GenBank/DDBJ databases">
        <authorList>
            <person name="de Groot N.N."/>
        </authorList>
    </citation>
    <scope>NUCLEOTIDE SEQUENCE [LARGE SCALE GENOMIC DNA]</scope>
    <source>
        <strain evidence="8 9">MP1X4</strain>
    </source>
</reference>
<comment type="subcellular location">
    <subcellularLocation>
        <location evidence="1">Cell outer membrane</location>
    </subcellularLocation>
</comment>
<feature type="domain" description="SusD-like N-terminal" evidence="7">
    <location>
        <begin position="53"/>
        <end position="231"/>
    </location>
</feature>
<organism evidence="8 9">
    <name type="scientific">Mucilaginibacter mallensis</name>
    <dbReference type="NCBI Taxonomy" id="652787"/>
    <lineage>
        <taxon>Bacteria</taxon>
        <taxon>Pseudomonadati</taxon>
        <taxon>Bacteroidota</taxon>
        <taxon>Sphingobacteriia</taxon>
        <taxon>Sphingobacteriales</taxon>
        <taxon>Sphingobacteriaceae</taxon>
        <taxon>Mucilaginibacter</taxon>
    </lineage>
</organism>
<evidence type="ECO:0000256" key="3">
    <source>
        <dbReference type="ARBA" id="ARBA00022729"/>
    </source>
</evidence>
<dbReference type="GO" id="GO:0009279">
    <property type="term" value="C:cell outer membrane"/>
    <property type="evidence" value="ECO:0007669"/>
    <property type="project" value="UniProtKB-SubCell"/>
</dbReference>
<dbReference type="InterPro" id="IPR012944">
    <property type="entry name" value="SusD_RagB_dom"/>
</dbReference>
<gene>
    <name evidence="8" type="ORF">SAMN05216490_1656</name>
</gene>
<evidence type="ECO:0000256" key="5">
    <source>
        <dbReference type="ARBA" id="ARBA00023237"/>
    </source>
</evidence>
<dbReference type="PROSITE" id="PS51257">
    <property type="entry name" value="PROKAR_LIPOPROTEIN"/>
    <property type="match status" value="1"/>
</dbReference>
<dbReference type="EMBL" id="LT629740">
    <property type="protein sequence ID" value="SDS70984.1"/>
    <property type="molecule type" value="Genomic_DNA"/>
</dbReference>
<dbReference type="InterPro" id="IPR033985">
    <property type="entry name" value="SusD-like_N"/>
</dbReference>
<dbReference type="STRING" id="652787.SAMN05216490_1656"/>
<dbReference type="CDD" id="cd08977">
    <property type="entry name" value="SusD"/>
    <property type="match status" value="1"/>
</dbReference>
<evidence type="ECO:0000259" key="6">
    <source>
        <dbReference type="Pfam" id="PF07980"/>
    </source>
</evidence>
<dbReference type="AlphaFoldDB" id="A0A1H1UEN0"/>
<dbReference type="Pfam" id="PF07980">
    <property type="entry name" value="SusD_RagB"/>
    <property type="match status" value="1"/>
</dbReference>
<evidence type="ECO:0000259" key="7">
    <source>
        <dbReference type="Pfam" id="PF14322"/>
    </source>
</evidence>
<protein>
    <submittedName>
        <fullName evidence="8">Starch-binding associating with outer membrane</fullName>
    </submittedName>
</protein>
<evidence type="ECO:0000256" key="2">
    <source>
        <dbReference type="ARBA" id="ARBA00006275"/>
    </source>
</evidence>